<feature type="active site" description="Proton donor" evidence="10">
    <location>
        <position position="73"/>
    </location>
</feature>
<dbReference type="GO" id="GO:0008270">
    <property type="term" value="F:zinc ion binding"/>
    <property type="evidence" value="ECO:0007669"/>
    <property type="project" value="UniProtKB-UniRule"/>
</dbReference>
<comment type="caution">
    <text evidence="15">The sequence shown here is derived from an EMBL/GenBank/DDBJ whole genome shotgun (WGS) entry which is preliminary data.</text>
</comment>
<comment type="cofactor">
    <cofactor evidence="1 12 13">
        <name>Zn(2+)</name>
        <dbReference type="ChEBI" id="CHEBI:29105"/>
    </cofactor>
</comment>
<feature type="binding site" evidence="12">
    <location>
        <position position="104"/>
    </location>
    <ligand>
        <name>Zn(2+)</name>
        <dbReference type="ChEBI" id="CHEBI:29105"/>
        <note>catalytic</note>
    </ligand>
</feature>
<dbReference type="InterPro" id="IPR006262">
    <property type="entry name" value="Cyt_deam_tetra"/>
</dbReference>
<dbReference type="PROSITE" id="PS00903">
    <property type="entry name" value="CYT_DCMP_DEAMINASES_1"/>
    <property type="match status" value="1"/>
</dbReference>
<comment type="function">
    <text evidence="2 13">This enzyme scavenges exogenous and endogenous cytidine and 2'-deoxycytidine for UMP synthesis.</text>
</comment>
<dbReference type="InterPro" id="IPR050202">
    <property type="entry name" value="Cyt/Deoxycyt_deaminase"/>
</dbReference>
<dbReference type="GO" id="GO:0004126">
    <property type="term" value="F:cytidine deaminase activity"/>
    <property type="evidence" value="ECO:0007669"/>
    <property type="project" value="UniProtKB-UniRule"/>
</dbReference>
<dbReference type="Gene3D" id="3.40.140.10">
    <property type="entry name" value="Cytidine Deaminase, domain 2"/>
    <property type="match status" value="1"/>
</dbReference>
<keyword evidence="6 13" id="KW-0378">Hydrolase</keyword>
<dbReference type="InterPro" id="IPR016192">
    <property type="entry name" value="APOBEC/CMP_deaminase_Zn-bd"/>
</dbReference>
<organism evidence="15 16">
    <name type="scientific">Orbilia brochopaga</name>
    <dbReference type="NCBI Taxonomy" id="3140254"/>
    <lineage>
        <taxon>Eukaryota</taxon>
        <taxon>Fungi</taxon>
        <taxon>Dikarya</taxon>
        <taxon>Ascomycota</taxon>
        <taxon>Pezizomycotina</taxon>
        <taxon>Orbiliomycetes</taxon>
        <taxon>Orbiliales</taxon>
        <taxon>Orbiliaceae</taxon>
        <taxon>Orbilia</taxon>
    </lineage>
</organism>
<comment type="catalytic activity">
    <reaction evidence="13">
        <text>2'-deoxycytidine + H2O + H(+) = 2'-deoxyuridine + NH4(+)</text>
        <dbReference type="Rhea" id="RHEA:13433"/>
        <dbReference type="ChEBI" id="CHEBI:15377"/>
        <dbReference type="ChEBI" id="CHEBI:15378"/>
        <dbReference type="ChEBI" id="CHEBI:15698"/>
        <dbReference type="ChEBI" id="CHEBI:16450"/>
        <dbReference type="ChEBI" id="CHEBI:28938"/>
        <dbReference type="EC" id="3.5.4.5"/>
    </reaction>
</comment>
<dbReference type="InterPro" id="IPR002125">
    <property type="entry name" value="CMP_dCMP_dom"/>
</dbReference>
<reference evidence="15 16" key="1">
    <citation type="submission" date="2019-10" db="EMBL/GenBank/DDBJ databases">
        <authorList>
            <person name="Palmer J.M."/>
        </authorList>
    </citation>
    <scope>NUCLEOTIDE SEQUENCE [LARGE SCALE GENOMIC DNA]</scope>
    <source>
        <strain evidence="15 16">TWF696</strain>
    </source>
</reference>
<evidence type="ECO:0000256" key="12">
    <source>
        <dbReference type="PIRSR" id="PIRSR606262-3"/>
    </source>
</evidence>
<sequence>MSSTDVDPTTTREHGLTSAEVGAIGAQAASAKALSYSPYSKFRVGCALLCEDGKFVLGANIENASYPVGVCAERAALARACLEGQRKFRAIAVSTDISPPASPCGMCRQFIREFCDLSIPIFMWDNDGNYVVMTLDQLLPMSFGPEHLKKPDSLGQK</sequence>
<dbReference type="GO" id="GO:0005829">
    <property type="term" value="C:cytosol"/>
    <property type="evidence" value="ECO:0007669"/>
    <property type="project" value="TreeGrafter"/>
</dbReference>
<evidence type="ECO:0000256" key="2">
    <source>
        <dbReference type="ARBA" id="ARBA00003949"/>
    </source>
</evidence>
<dbReference type="PANTHER" id="PTHR11644">
    <property type="entry name" value="CYTIDINE DEAMINASE"/>
    <property type="match status" value="1"/>
</dbReference>
<feature type="binding site" evidence="12">
    <location>
        <position position="71"/>
    </location>
    <ligand>
        <name>Zn(2+)</name>
        <dbReference type="ChEBI" id="CHEBI:29105"/>
        <note>catalytic</note>
    </ligand>
</feature>
<evidence type="ECO:0000256" key="8">
    <source>
        <dbReference type="ARBA" id="ARBA00032005"/>
    </source>
</evidence>
<evidence type="ECO:0000256" key="3">
    <source>
        <dbReference type="ARBA" id="ARBA00006576"/>
    </source>
</evidence>
<name>A0AAV9UAC3_9PEZI</name>
<dbReference type="FunFam" id="3.40.140.10:FF:000008">
    <property type="entry name" value="Cytidine deaminase"/>
    <property type="match status" value="1"/>
</dbReference>
<dbReference type="PROSITE" id="PS51747">
    <property type="entry name" value="CYT_DCMP_DEAMINASES_2"/>
    <property type="match status" value="1"/>
</dbReference>
<evidence type="ECO:0000256" key="13">
    <source>
        <dbReference type="RuleBase" id="RU364006"/>
    </source>
</evidence>
<dbReference type="Proteomes" id="UP001375240">
    <property type="component" value="Unassembled WGS sequence"/>
</dbReference>
<dbReference type="NCBIfam" id="TIGR01354">
    <property type="entry name" value="cyt_deam_tetra"/>
    <property type="match status" value="1"/>
</dbReference>
<comment type="similarity">
    <text evidence="3 13">Belongs to the cytidine and deoxycytidylate deaminase family.</text>
</comment>
<protein>
    <recommendedName>
        <fullName evidence="4 13">Cytidine deaminase</fullName>
        <ecNumber evidence="4 13">3.5.4.5</ecNumber>
    </recommendedName>
    <alternativeName>
        <fullName evidence="8 13">Cytidine aminohydrolase</fullName>
    </alternativeName>
</protein>
<dbReference type="CDD" id="cd01283">
    <property type="entry name" value="cytidine_deaminase"/>
    <property type="match status" value="1"/>
</dbReference>
<dbReference type="EMBL" id="JAVHNQ010000011">
    <property type="protein sequence ID" value="KAK6336403.1"/>
    <property type="molecule type" value="Genomic_DNA"/>
</dbReference>
<evidence type="ECO:0000256" key="11">
    <source>
        <dbReference type="PIRSR" id="PIRSR606262-2"/>
    </source>
</evidence>
<evidence type="ECO:0000256" key="6">
    <source>
        <dbReference type="ARBA" id="ARBA00022801"/>
    </source>
</evidence>
<dbReference type="InterPro" id="IPR016193">
    <property type="entry name" value="Cytidine_deaminase-like"/>
</dbReference>
<dbReference type="SUPFAM" id="SSF53927">
    <property type="entry name" value="Cytidine deaminase-like"/>
    <property type="match status" value="1"/>
</dbReference>
<dbReference type="GO" id="GO:0055086">
    <property type="term" value="P:nucleobase-containing small molecule metabolic process"/>
    <property type="evidence" value="ECO:0007669"/>
    <property type="project" value="UniProtKB-ARBA"/>
</dbReference>
<feature type="binding site" evidence="12">
    <location>
        <position position="107"/>
    </location>
    <ligand>
        <name>Zn(2+)</name>
        <dbReference type="ChEBI" id="CHEBI:29105"/>
        <note>catalytic</note>
    </ligand>
</feature>
<evidence type="ECO:0000256" key="7">
    <source>
        <dbReference type="ARBA" id="ARBA00022833"/>
    </source>
</evidence>
<accession>A0AAV9UAC3</accession>
<evidence type="ECO:0000256" key="9">
    <source>
        <dbReference type="ARBA" id="ARBA00049558"/>
    </source>
</evidence>
<keyword evidence="5 12" id="KW-0479">Metal-binding</keyword>
<evidence type="ECO:0000259" key="14">
    <source>
        <dbReference type="PROSITE" id="PS51747"/>
    </source>
</evidence>
<evidence type="ECO:0000313" key="15">
    <source>
        <dbReference type="EMBL" id="KAK6336403.1"/>
    </source>
</evidence>
<feature type="domain" description="CMP/dCMP-type deaminase" evidence="14">
    <location>
        <begin position="19"/>
        <end position="146"/>
    </location>
</feature>
<evidence type="ECO:0000256" key="4">
    <source>
        <dbReference type="ARBA" id="ARBA00012783"/>
    </source>
</evidence>
<feature type="binding site" evidence="11">
    <location>
        <begin position="60"/>
        <end position="66"/>
    </location>
    <ligand>
        <name>substrate</name>
    </ligand>
</feature>
<evidence type="ECO:0000256" key="1">
    <source>
        <dbReference type="ARBA" id="ARBA00001947"/>
    </source>
</evidence>
<comment type="catalytic activity">
    <reaction evidence="9 13">
        <text>cytidine + H2O + H(+) = uridine + NH4(+)</text>
        <dbReference type="Rhea" id="RHEA:16069"/>
        <dbReference type="ChEBI" id="CHEBI:15377"/>
        <dbReference type="ChEBI" id="CHEBI:15378"/>
        <dbReference type="ChEBI" id="CHEBI:16704"/>
        <dbReference type="ChEBI" id="CHEBI:17562"/>
        <dbReference type="ChEBI" id="CHEBI:28938"/>
        <dbReference type="EC" id="3.5.4.5"/>
    </reaction>
</comment>
<dbReference type="EC" id="3.5.4.5" evidence="4 13"/>
<evidence type="ECO:0000256" key="10">
    <source>
        <dbReference type="PIRSR" id="PIRSR606262-1"/>
    </source>
</evidence>
<gene>
    <name evidence="15" type="ORF">TWF696_001962</name>
</gene>
<dbReference type="PANTHER" id="PTHR11644:SF2">
    <property type="entry name" value="CYTIDINE DEAMINASE"/>
    <property type="match status" value="1"/>
</dbReference>
<keyword evidence="16" id="KW-1185">Reference proteome</keyword>
<dbReference type="GO" id="GO:0072527">
    <property type="term" value="P:pyrimidine-containing compound metabolic process"/>
    <property type="evidence" value="ECO:0007669"/>
    <property type="project" value="UniProtKB-ARBA"/>
</dbReference>
<keyword evidence="7 12" id="KW-0862">Zinc</keyword>
<proteinExistence type="inferred from homology"/>
<dbReference type="AlphaFoldDB" id="A0AAV9UAC3"/>
<dbReference type="NCBIfam" id="NF004064">
    <property type="entry name" value="PRK05578.1"/>
    <property type="match status" value="1"/>
</dbReference>
<dbReference type="Pfam" id="PF00383">
    <property type="entry name" value="dCMP_cyt_deam_1"/>
    <property type="match status" value="1"/>
</dbReference>
<dbReference type="GO" id="GO:0042802">
    <property type="term" value="F:identical protein binding"/>
    <property type="evidence" value="ECO:0007669"/>
    <property type="project" value="UniProtKB-ARBA"/>
</dbReference>
<evidence type="ECO:0000313" key="16">
    <source>
        <dbReference type="Proteomes" id="UP001375240"/>
    </source>
</evidence>
<evidence type="ECO:0000256" key="5">
    <source>
        <dbReference type="ARBA" id="ARBA00022723"/>
    </source>
</evidence>